<reference evidence="1 2" key="1">
    <citation type="journal article" date="2021" name="Elife">
        <title>Chloroplast acquisition without the gene transfer in kleptoplastic sea slugs, Plakobranchus ocellatus.</title>
        <authorList>
            <person name="Maeda T."/>
            <person name="Takahashi S."/>
            <person name="Yoshida T."/>
            <person name="Shimamura S."/>
            <person name="Takaki Y."/>
            <person name="Nagai Y."/>
            <person name="Toyoda A."/>
            <person name="Suzuki Y."/>
            <person name="Arimoto A."/>
            <person name="Ishii H."/>
            <person name="Satoh N."/>
            <person name="Nishiyama T."/>
            <person name="Hasebe M."/>
            <person name="Maruyama T."/>
            <person name="Minagawa J."/>
            <person name="Obokata J."/>
            <person name="Shigenobu S."/>
        </authorList>
    </citation>
    <scope>NUCLEOTIDE SEQUENCE [LARGE SCALE GENOMIC DNA]</scope>
</reference>
<organism evidence="1 2">
    <name type="scientific">Plakobranchus ocellatus</name>
    <dbReference type="NCBI Taxonomy" id="259542"/>
    <lineage>
        <taxon>Eukaryota</taxon>
        <taxon>Metazoa</taxon>
        <taxon>Spiralia</taxon>
        <taxon>Lophotrochozoa</taxon>
        <taxon>Mollusca</taxon>
        <taxon>Gastropoda</taxon>
        <taxon>Heterobranchia</taxon>
        <taxon>Euthyneura</taxon>
        <taxon>Panpulmonata</taxon>
        <taxon>Sacoglossa</taxon>
        <taxon>Placobranchoidea</taxon>
        <taxon>Plakobranchidae</taxon>
        <taxon>Plakobranchus</taxon>
    </lineage>
</organism>
<keyword evidence="2" id="KW-1185">Reference proteome</keyword>
<keyword evidence="1" id="KW-0808">Transferase</keyword>
<accession>A0AAV4A396</accession>
<evidence type="ECO:0000313" key="2">
    <source>
        <dbReference type="Proteomes" id="UP000735302"/>
    </source>
</evidence>
<keyword evidence="1" id="KW-0695">RNA-directed DNA polymerase</keyword>
<protein>
    <submittedName>
        <fullName evidence="1">RNA-directed DNA polymerase from mobile element jockey</fullName>
    </submittedName>
</protein>
<dbReference type="GO" id="GO:0003964">
    <property type="term" value="F:RNA-directed DNA polymerase activity"/>
    <property type="evidence" value="ECO:0007669"/>
    <property type="project" value="UniProtKB-KW"/>
</dbReference>
<evidence type="ECO:0000313" key="1">
    <source>
        <dbReference type="EMBL" id="GFO01352.1"/>
    </source>
</evidence>
<keyword evidence="1" id="KW-0548">Nucleotidyltransferase</keyword>
<comment type="caution">
    <text evidence="1">The sequence shown here is derived from an EMBL/GenBank/DDBJ whole genome shotgun (WGS) entry which is preliminary data.</text>
</comment>
<name>A0AAV4A396_9GAST</name>
<dbReference type="EMBL" id="BLXT01003273">
    <property type="protein sequence ID" value="GFO01352.1"/>
    <property type="molecule type" value="Genomic_DNA"/>
</dbReference>
<gene>
    <name evidence="1" type="ORF">PoB_002785700</name>
</gene>
<dbReference type="AlphaFoldDB" id="A0AAV4A396"/>
<dbReference type="Proteomes" id="UP000735302">
    <property type="component" value="Unassembled WGS sequence"/>
</dbReference>
<sequence length="153" mass="17430">MSPFASWSPLDIPVTVSPHKILNNTKGVLRRRDLRCCSEEEMVEELSGVTHARRIKVRRGEDKIQIDIVVLTFDNPKPSSRVRAGYLTLDVCAYVPLPMRCYKCQRYGHNLIRKRPPHIHISFFWIPAHVGIQRNDNVDKLGKAALNRASSSG</sequence>
<proteinExistence type="predicted"/>